<organism evidence="1 2">
    <name type="scientific">Candidatus Accumulibacter phosphatis</name>
    <dbReference type="NCBI Taxonomy" id="327160"/>
    <lineage>
        <taxon>Bacteria</taxon>
        <taxon>Pseudomonadati</taxon>
        <taxon>Pseudomonadota</taxon>
        <taxon>Betaproteobacteria</taxon>
        <taxon>Candidatus Accumulibacter</taxon>
    </lineage>
</organism>
<comment type="caution">
    <text evidence="1">The sequence shown here is derived from an EMBL/GenBank/DDBJ whole genome shotgun (WGS) entry which is preliminary data.</text>
</comment>
<evidence type="ECO:0000313" key="2">
    <source>
        <dbReference type="Proteomes" id="UP000020077"/>
    </source>
</evidence>
<dbReference type="AlphaFoldDB" id="A0A084Y716"/>
<evidence type="ECO:0000313" key="1">
    <source>
        <dbReference type="EMBL" id="KFB70510.1"/>
    </source>
</evidence>
<dbReference type="EMBL" id="JDVG02000693">
    <property type="protein sequence ID" value="KFB70510.1"/>
    <property type="molecule type" value="Genomic_DNA"/>
</dbReference>
<proteinExistence type="predicted"/>
<sequence length="63" mass="6960">MAACPASLQVGLLLLNQVEQIAENMTLVVCHIENLETEVTRRQDETNALLRELTDAVRALARA</sequence>
<dbReference type="Proteomes" id="UP000020077">
    <property type="component" value="Unassembled WGS sequence"/>
</dbReference>
<name>A0A084Y716_9PROT</name>
<gene>
    <name evidence="1" type="ORF">AW09_004403</name>
</gene>
<reference evidence="1 2" key="1">
    <citation type="submission" date="2014-02" db="EMBL/GenBank/DDBJ databases">
        <title>Expanding our view of genomic diversity in Candidatus Accumulibacter clades.</title>
        <authorList>
            <person name="Skennerton C.T."/>
            <person name="Barr J.J."/>
            <person name="Slater F.R."/>
            <person name="Bond P.L."/>
            <person name="Tyson G.W."/>
        </authorList>
    </citation>
    <scope>NUCLEOTIDE SEQUENCE [LARGE SCALE GENOMIC DNA]</scope>
    <source>
        <strain evidence="2">BA-91</strain>
    </source>
</reference>
<protein>
    <submittedName>
        <fullName evidence="1">Uncharacterized protein</fullName>
    </submittedName>
</protein>
<accession>A0A084Y716</accession>